<proteinExistence type="predicted"/>
<evidence type="ECO:0000313" key="2">
    <source>
        <dbReference type="Proteomes" id="UP000255515"/>
    </source>
</evidence>
<dbReference type="Proteomes" id="UP000255515">
    <property type="component" value="Unassembled WGS sequence"/>
</dbReference>
<dbReference type="RefSeq" id="WP_002664902.1">
    <property type="nucleotide sequence ID" value="NZ_UFTJ01000003.1"/>
</dbReference>
<gene>
    <name evidence="1" type="ORF">NCTC11661_01415</name>
</gene>
<dbReference type="Pfam" id="PF15566">
    <property type="entry name" value="Imm32"/>
    <property type="match status" value="1"/>
</dbReference>
<reference evidence="1 2" key="1">
    <citation type="submission" date="2018-06" db="EMBL/GenBank/DDBJ databases">
        <authorList>
            <consortium name="Pathogen Informatics"/>
            <person name="Doyle S."/>
        </authorList>
    </citation>
    <scope>NUCLEOTIDE SEQUENCE [LARGE SCALE GENOMIC DNA]</scope>
    <source>
        <strain evidence="1 2">NCTC11661</strain>
    </source>
</reference>
<dbReference type="AlphaFoldDB" id="A0A380ZTR4"/>
<dbReference type="EMBL" id="UFTJ01000003">
    <property type="protein sequence ID" value="SUV52176.1"/>
    <property type="molecule type" value="Genomic_DNA"/>
</dbReference>
<name>A0A380ZTR4_9FLAO</name>
<accession>A0A380ZTR4</accession>
<evidence type="ECO:0000313" key="1">
    <source>
        <dbReference type="EMBL" id="SUV52176.1"/>
    </source>
</evidence>
<sequence length="104" mass="11879">MKIKGNIDFRIITNEDELDGEFSKWEEIAIHGDPEGLLSFANLLIEIANINQDNIDENELPKGERKHIYLNPSIDISKSSSPIIIGRLDAKGTREFYECYTPKE</sequence>
<protein>
    <submittedName>
        <fullName evidence="1">Uncharacterized protein</fullName>
    </submittedName>
</protein>
<dbReference type="InterPro" id="IPR029083">
    <property type="entry name" value="Imm32"/>
</dbReference>
<organism evidence="1 2">
    <name type="scientific">Bergeyella zoohelcum</name>
    <dbReference type="NCBI Taxonomy" id="1015"/>
    <lineage>
        <taxon>Bacteria</taxon>
        <taxon>Pseudomonadati</taxon>
        <taxon>Bacteroidota</taxon>
        <taxon>Flavobacteriia</taxon>
        <taxon>Flavobacteriales</taxon>
        <taxon>Weeksellaceae</taxon>
        <taxon>Bergeyella</taxon>
    </lineage>
</organism>